<evidence type="ECO:0000313" key="2">
    <source>
        <dbReference type="Proteomes" id="UP001500218"/>
    </source>
</evidence>
<sequence length="217" mass="22671">MSARFDALSRIGPVARPLLERVDEVLVAYGAPPGHPIWAHLRRLGTTPADAVAFFVDGNPAPLRAAAERLRAQAEAYRATPVPTEVRWEGSTADIYAARATALRGHAEVMTGRLGATAFYVDEVATWWDESRTALAVALAEVLTSTQAITVTSGGAAVTTETLVAAADVGAHVLAAVAAAHDDGQGLLRGGADLGELAFVPPADPARRVDATIDLHH</sequence>
<accession>A0ABP4YT19</accession>
<proteinExistence type="predicted"/>
<protein>
    <submittedName>
        <fullName evidence="1">Uncharacterized protein</fullName>
    </submittedName>
</protein>
<gene>
    <name evidence="1" type="ORF">GCM10009682_53380</name>
</gene>
<dbReference type="Proteomes" id="UP001500218">
    <property type="component" value="Unassembled WGS sequence"/>
</dbReference>
<evidence type="ECO:0000313" key="1">
    <source>
        <dbReference type="EMBL" id="GAA1827402.1"/>
    </source>
</evidence>
<name>A0ABP4YT19_9ACTN</name>
<organism evidence="1 2">
    <name type="scientific">Luedemannella flava</name>
    <dbReference type="NCBI Taxonomy" id="349316"/>
    <lineage>
        <taxon>Bacteria</taxon>
        <taxon>Bacillati</taxon>
        <taxon>Actinomycetota</taxon>
        <taxon>Actinomycetes</taxon>
        <taxon>Micromonosporales</taxon>
        <taxon>Micromonosporaceae</taxon>
        <taxon>Luedemannella</taxon>
    </lineage>
</organism>
<keyword evidence="2" id="KW-1185">Reference proteome</keyword>
<reference evidence="2" key="1">
    <citation type="journal article" date="2019" name="Int. J. Syst. Evol. Microbiol.">
        <title>The Global Catalogue of Microorganisms (GCM) 10K type strain sequencing project: providing services to taxonomists for standard genome sequencing and annotation.</title>
        <authorList>
            <consortium name="The Broad Institute Genomics Platform"/>
            <consortium name="The Broad Institute Genome Sequencing Center for Infectious Disease"/>
            <person name="Wu L."/>
            <person name="Ma J."/>
        </authorList>
    </citation>
    <scope>NUCLEOTIDE SEQUENCE [LARGE SCALE GENOMIC DNA]</scope>
    <source>
        <strain evidence="2">JCM 13250</strain>
    </source>
</reference>
<dbReference type="EMBL" id="BAAALT010000238">
    <property type="protein sequence ID" value="GAA1827402.1"/>
    <property type="molecule type" value="Genomic_DNA"/>
</dbReference>
<comment type="caution">
    <text evidence="1">The sequence shown here is derived from an EMBL/GenBank/DDBJ whole genome shotgun (WGS) entry which is preliminary data.</text>
</comment>
<dbReference type="RefSeq" id="WP_344138250.1">
    <property type="nucleotide sequence ID" value="NZ_BAAALT010000238.1"/>
</dbReference>